<evidence type="ECO:0000256" key="1">
    <source>
        <dbReference type="SAM" id="MobiDB-lite"/>
    </source>
</evidence>
<feature type="domain" description="MAM" evidence="2">
    <location>
        <begin position="1"/>
        <end position="78"/>
    </location>
</feature>
<dbReference type="PROSITE" id="PS50060">
    <property type="entry name" value="MAM_2"/>
    <property type="match status" value="2"/>
</dbReference>
<reference evidence="3 4" key="1">
    <citation type="journal article" date="2021" name="Elife">
        <title>Chloroplast acquisition without the gene transfer in kleptoplastic sea slugs, Plakobranchus ocellatus.</title>
        <authorList>
            <person name="Maeda T."/>
            <person name="Takahashi S."/>
            <person name="Yoshida T."/>
            <person name="Shimamura S."/>
            <person name="Takaki Y."/>
            <person name="Nagai Y."/>
            <person name="Toyoda A."/>
            <person name="Suzuki Y."/>
            <person name="Arimoto A."/>
            <person name="Ishii H."/>
            <person name="Satoh N."/>
            <person name="Nishiyama T."/>
            <person name="Hasebe M."/>
            <person name="Maruyama T."/>
            <person name="Minagawa J."/>
            <person name="Obokata J."/>
            <person name="Shigenobu S."/>
        </authorList>
    </citation>
    <scope>NUCLEOTIDE SEQUENCE [LARGE SCALE GENOMIC DNA]</scope>
</reference>
<proteinExistence type="predicted"/>
<dbReference type="GO" id="GO:0016020">
    <property type="term" value="C:membrane"/>
    <property type="evidence" value="ECO:0007669"/>
    <property type="project" value="InterPro"/>
</dbReference>
<accession>A0AAV4IID7</accession>
<evidence type="ECO:0000313" key="4">
    <source>
        <dbReference type="Proteomes" id="UP000762676"/>
    </source>
</evidence>
<evidence type="ECO:0000313" key="3">
    <source>
        <dbReference type="EMBL" id="GFS09782.1"/>
    </source>
</evidence>
<feature type="domain" description="MAM" evidence="2">
    <location>
        <begin position="99"/>
        <end position="147"/>
    </location>
</feature>
<organism evidence="3 4">
    <name type="scientific">Elysia marginata</name>
    <dbReference type="NCBI Taxonomy" id="1093978"/>
    <lineage>
        <taxon>Eukaryota</taxon>
        <taxon>Metazoa</taxon>
        <taxon>Spiralia</taxon>
        <taxon>Lophotrochozoa</taxon>
        <taxon>Mollusca</taxon>
        <taxon>Gastropoda</taxon>
        <taxon>Heterobranchia</taxon>
        <taxon>Euthyneura</taxon>
        <taxon>Panpulmonata</taxon>
        <taxon>Sacoglossa</taxon>
        <taxon>Placobranchoidea</taxon>
        <taxon>Plakobranchidae</taxon>
        <taxon>Elysia</taxon>
    </lineage>
</organism>
<comment type="caution">
    <text evidence="3">The sequence shown here is derived from an EMBL/GenBank/DDBJ whole genome shotgun (WGS) entry which is preliminary data.</text>
</comment>
<dbReference type="AlphaFoldDB" id="A0AAV4IID7"/>
<sequence length="147" mass="15657">MGSLEVVIWPSGLAYPDGSATPEWSVKGSHGDLWIKETVLIRNTATPYKIILRARTGGPSTSDVALDDVTVRSSSAGVGVTTTSATSPQPVAVSSTVLYRCDFDYGSICSWAHPRTAPMKWIVRKDSTPTPRTGANHDHTSGKGDLL</sequence>
<evidence type="ECO:0000259" key="2">
    <source>
        <dbReference type="PROSITE" id="PS50060"/>
    </source>
</evidence>
<dbReference type="InterPro" id="IPR051560">
    <property type="entry name" value="MAM_domain-containing"/>
</dbReference>
<dbReference type="SUPFAM" id="SSF49899">
    <property type="entry name" value="Concanavalin A-like lectins/glucanases"/>
    <property type="match status" value="1"/>
</dbReference>
<dbReference type="Gene3D" id="2.60.120.200">
    <property type="match status" value="2"/>
</dbReference>
<dbReference type="Proteomes" id="UP000762676">
    <property type="component" value="Unassembled WGS sequence"/>
</dbReference>
<dbReference type="InterPro" id="IPR000998">
    <property type="entry name" value="MAM_dom"/>
</dbReference>
<feature type="region of interest" description="Disordered" evidence="1">
    <location>
        <begin position="125"/>
        <end position="147"/>
    </location>
</feature>
<keyword evidence="4" id="KW-1185">Reference proteome</keyword>
<dbReference type="EMBL" id="BMAT01002599">
    <property type="protein sequence ID" value="GFS09782.1"/>
    <property type="molecule type" value="Genomic_DNA"/>
</dbReference>
<dbReference type="Pfam" id="PF00629">
    <property type="entry name" value="MAM"/>
    <property type="match status" value="1"/>
</dbReference>
<gene>
    <name evidence="3" type="ORF">ElyMa_001306600</name>
</gene>
<dbReference type="InterPro" id="IPR013320">
    <property type="entry name" value="ConA-like_dom_sf"/>
</dbReference>
<protein>
    <submittedName>
        <fullName evidence="3">MAM and LDL-receptor class A domain-containing protein</fullName>
    </submittedName>
</protein>
<name>A0AAV4IID7_9GAST</name>
<dbReference type="PANTHER" id="PTHR23282:SF142">
    <property type="entry name" value="MAM DOMAIN-CONTAINING PROTEIN"/>
    <property type="match status" value="1"/>
</dbReference>
<dbReference type="PANTHER" id="PTHR23282">
    <property type="entry name" value="APICAL ENDOSOMAL GLYCOPROTEIN PRECURSOR"/>
    <property type="match status" value="1"/>
</dbReference>
<feature type="compositionally biased region" description="Basic and acidic residues" evidence="1">
    <location>
        <begin position="135"/>
        <end position="147"/>
    </location>
</feature>